<comment type="caution">
    <text evidence="2">The sequence shown here is derived from an EMBL/GenBank/DDBJ whole genome shotgun (WGS) entry which is preliminary data.</text>
</comment>
<dbReference type="Proteomes" id="UP000586305">
    <property type="component" value="Unassembled WGS sequence"/>
</dbReference>
<evidence type="ECO:0000313" key="2">
    <source>
        <dbReference type="EMBL" id="NOU50484.1"/>
    </source>
</evidence>
<evidence type="ECO:0000256" key="1">
    <source>
        <dbReference type="SAM" id="SignalP"/>
    </source>
</evidence>
<evidence type="ECO:0008006" key="4">
    <source>
        <dbReference type="Google" id="ProtNLM"/>
    </source>
</evidence>
<reference evidence="2 3" key="1">
    <citation type="submission" date="2020-04" db="EMBL/GenBank/DDBJ databases">
        <title>Pseudoalteromonas caenipelagi sp. nov., isolated from a tidal flat.</title>
        <authorList>
            <person name="Park S."/>
            <person name="Yoon J.-H."/>
        </authorList>
    </citation>
    <scope>NUCLEOTIDE SEQUENCE [LARGE SCALE GENOMIC DNA]</scope>
    <source>
        <strain evidence="2 3">JBTF-M23</strain>
    </source>
</reference>
<accession>A0A849VEX7</accession>
<proteinExistence type="predicted"/>
<gene>
    <name evidence="2" type="ORF">HG263_08010</name>
</gene>
<dbReference type="EMBL" id="JABBPG010000002">
    <property type="protein sequence ID" value="NOU50484.1"/>
    <property type="molecule type" value="Genomic_DNA"/>
</dbReference>
<name>A0A849VEX7_9GAMM</name>
<organism evidence="2 3">
    <name type="scientific">Pseudoalteromonas caenipelagi</name>
    <dbReference type="NCBI Taxonomy" id="2726988"/>
    <lineage>
        <taxon>Bacteria</taxon>
        <taxon>Pseudomonadati</taxon>
        <taxon>Pseudomonadota</taxon>
        <taxon>Gammaproteobacteria</taxon>
        <taxon>Alteromonadales</taxon>
        <taxon>Pseudoalteromonadaceae</taxon>
        <taxon>Pseudoalteromonas</taxon>
    </lineage>
</organism>
<feature type="signal peptide" evidence="1">
    <location>
        <begin position="1"/>
        <end position="18"/>
    </location>
</feature>
<feature type="chain" id="PRO_5032516790" description="DUF1579 domain-containing protein" evidence="1">
    <location>
        <begin position="19"/>
        <end position="162"/>
    </location>
</feature>
<dbReference type="AlphaFoldDB" id="A0A849VEX7"/>
<keyword evidence="3" id="KW-1185">Reference proteome</keyword>
<keyword evidence="1" id="KW-0732">Signal</keyword>
<sequence>MRMFLMIGCLCSSFGSLAKCEGKAFTQFDFWLGKWQVYTPDNKLAGHNEISKSHNGCVINERYTTPSGFSGESLNIYDATRGVWHQTWVDNSGLLLTLEGNVVDGAMVLAGIRKNKAGQQVHERITWTANKDGSVRQLWQNKTDQQAQWQMVFDGLYKPVKE</sequence>
<evidence type="ECO:0000313" key="3">
    <source>
        <dbReference type="Proteomes" id="UP000586305"/>
    </source>
</evidence>
<protein>
    <recommendedName>
        <fullName evidence="4">DUF1579 domain-containing protein</fullName>
    </recommendedName>
</protein>